<evidence type="ECO:0000313" key="1">
    <source>
        <dbReference type="EMBL" id="PVZ67664.1"/>
    </source>
</evidence>
<reference evidence="1 2" key="1">
    <citation type="submission" date="2018-04" db="EMBL/GenBank/DDBJ databases">
        <title>Thalassorhabdus spongiae gen. nov., sp. nov., isolated from a marine sponge in South-West Iceland.</title>
        <authorList>
            <person name="Knobloch S."/>
            <person name="Daussin A."/>
            <person name="Johannsson R."/>
            <person name="Marteinsson V.T."/>
        </authorList>
    </citation>
    <scope>NUCLEOTIDE SEQUENCE [LARGE SCALE GENOMIC DNA]</scope>
    <source>
        <strain evidence="1 2">Hp12</strain>
    </source>
</reference>
<organism evidence="1 2">
    <name type="scientific">Pelagibaculum spongiae</name>
    <dbReference type="NCBI Taxonomy" id="2080658"/>
    <lineage>
        <taxon>Bacteria</taxon>
        <taxon>Pseudomonadati</taxon>
        <taxon>Pseudomonadota</taxon>
        <taxon>Gammaproteobacteria</taxon>
        <taxon>Oceanospirillales</taxon>
        <taxon>Pelagibaculum</taxon>
    </lineage>
</organism>
<name>A0A2V1GYC2_9GAMM</name>
<dbReference type="EMBL" id="QDDL01000006">
    <property type="protein sequence ID" value="PVZ67664.1"/>
    <property type="molecule type" value="Genomic_DNA"/>
</dbReference>
<accession>A0A2V1GYC2</accession>
<protein>
    <submittedName>
        <fullName evidence="1">Uncharacterized protein</fullName>
    </submittedName>
</protein>
<gene>
    <name evidence="1" type="ORF">DC094_14600</name>
</gene>
<comment type="caution">
    <text evidence="1">The sequence shown here is derived from an EMBL/GenBank/DDBJ whole genome shotgun (WGS) entry which is preliminary data.</text>
</comment>
<dbReference type="AlphaFoldDB" id="A0A2V1GYC2"/>
<evidence type="ECO:0000313" key="2">
    <source>
        <dbReference type="Proteomes" id="UP000244906"/>
    </source>
</evidence>
<keyword evidence="2" id="KW-1185">Reference proteome</keyword>
<dbReference type="RefSeq" id="WP_116687860.1">
    <property type="nucleotide sequence ID" value="NZ_CAWNYD010000006.1"/>
</dbReference>
<proteinExistence type="predicted"/>
<dbReference type="Proteomes" id="UP000244906">
    <property type="component" value="Unassembled WGS sequence"/>
</dbReference>
<sequence>MLSVVIFIIYWLDQWRSLLGIDLARVAAMINNRSIKHSDEVAVCFSEQHQTGEQPNDQSAGRLEPIAPPYQHSLFLNASSTSHFRSENKSLAVKIALQE</sequence>